<feature type="transmembrane region" description="Helical" evidence="16">
    <location>
        <begin position="301"/>
        <end position="320"/>
    </location>
</feature>
<evidence type="ECO:0000256" key="7">
    <source>
        <dbReference type="ARBA" id="ARBA00022692"/>
    </source>
</evidence>
<dbReference type="SUPFAM" id="SSF46626">
    <property type="entry name" value="Cytochrome c"/>
    <property type="match status" value="1"/>
</dbReference>
<dbReference type="Proteomes" id="UP000279307">
    <property type="component" value="Chromosome 2"/>
</dbReference>
<evidence type="ECO:0000256" key="3">
    <source>
        <dbReference type="ARBA" id="ARBA00006488"/>
    </source>
</evidence>
<evidence type="ECO:0000256" key="9">
    <source>
        <dbReference type="ARBA" id="ARBA00022792"/>
    </source>
</evidence>
<dbReference type="PRINTS" id="PR00603">
    <property type="entry name" value="CYTOCHROMEC1"/>
</dbReference>
<comment type="function">
    <text evidence="1">Electron carrier protein. The oxidized form of the cytochrome c heme group can accept an electron from the heme group of the cytochrome c1 subunit of cytochrome reductase. Cytochrome c then transfers this electron to the cytochrome oxidase complex, the final protein carrier in the mitochondrial electron-transport chain.</text>
</comment>
<evidence type="ECO:0008006" key="18">
    <source>
        <dbReference type="Google" id="ProtNLM"/>
    </source>
</evidence>
<evidence type="ECO:0000256" key="10">
    <source>
        <dbReference type="ARBA" id="ARBA00022982"/>
    </source>
</evidence>
<dbReference type="Gene3D" id="1.20.5.100">
    <property type="entry name" value="Cytochrome c1, transmembrane anchor, C-terminal"/>
    <property type="match status" value="1"/>
</dbReference>
<feature type="binding site" description="covalent" evidence="15">
    <location>
        <position position="133"/>
    </location>
    <ligand>
        <name>heme c</name>
        <dbReference type="ChEBI" id="CHEBI:61717"/>
    </ligand>
</feature>
<dbReference type="GO" id="GO:0046872">
    <property type="term" value="F:metal ion binding"/>
    <property type="evidence" value="ECO:0007669"/>
    <property type="project" value="UniProtKB-KW"/>
</dbReference>
<dbReference type="InterPro" id="IPR036909">
    <property type="entry name" value="Cyt_c-like_dom_sf"/>
</dbReference>
<dbReference type="PANTHER" id="PTHR10266:SF3">
    <property type="entry name" value="CYTOCHROME C1, HEME PROTEIN, MITOCHONDRIAL"/>
    <property type="match status" value="1"/>
</dbReference>
<dbReference type="EMBL" id="QOIP01000002">
    <property type="protein sequence ID" value="RLU25382.1"/>
    <property type="molecule type" value="Genomic_DNA"/>
</dbReference>
<comment type="subcellular location">
    <subcellularLocation>
        <location evidence="2">Mitochondrion inner membrane</location>
    </subcellularLocation>
</comment>
<comment type="similarity">
    <text evidence="3">Belongs to the cytochrome c family.</text>
</comment>
<keyword evidence="7 16" id="KW-0812">Transmembrane</keyword>
<reference evidence="17" key="1">
    <citation type="journal article" date="2018" name="Genome Res.">
        <title>The genomic architecture and molecular evolution of ant odorant receptors.</title>
        <authorList>
            <person name="McKenzie S.K."/>
            <person name="Kronauer D.J.C."/>
        </authorList>
    </citation>
    <scope>NUCLEOTIDE SEQUENCE [LARGE SCALE GENOMIC DNA]</scope>
    <source>
        <strain evidence="17">Clonal line C1</strain>
    </source>
</reference>
<name>A0A3L8DYL6_OOCBI</name>
<dbReference type="GO" id="GO:0006122">
    <property type="term" value="P:mitochondrial electron transport, ubiquinol to cytochrome c"/>
    <property type="evidence" value="ECO:0007669"/>
    <property type="project" value="TreeGrafter"/>
</dbReference>
<evidence type="ECO:0000256" key="2">
    <source>
        <dbReference type="ARBA" id="ARBA00004273"/>
    </source>
</evidence>
<feature type="binding site" description="covalent" evidence="15">
    <location>
        <position position="253"/>
    </location>
    <ligand>
        <name>heme c</name>
        <dbReference type="ChEBI" id="CHEBI:61717"/>
    </ligand>
</feature>
<keyword evidence="11 16" id="KW-1133">Transmembrane helix</keyword>
<evidence type="ECO:0000256" key="14">
    <source>
        <dbReference type="ARBA" id="ARBA00023136"/>
    </source>
</evidence>
<dbReference type="GO" id="GO:0005743">
    <property type="term" value="C:mitochondrial inner membrane"/>
    <property type="evidence" value="ECO:0007669"/>
    <property type="project" value="UniProtKB-SubCell"/>
</dbReference>
<dbReference type="SUPFAM" id="SSF81496">
    <property type="entry name" value="Cytochrome c1 subunit of cytochrome bc1 complex (Ubiquinol-cytochrome c reductase), transmembrane anchor"/>
    <property type="match status" value="1"/>
</dbReference>
<evidence type="ECO:0000256" key="1">
    <source>
        <dbReference type="ARBA" id="ARBA00002555"/>
    </source>
</evidence>
<feature type="transmembrane region" description="Helical" evidence="16">
    <location>
        <begin position="68"/>
        <end position="87"/>
    </location>
</feature>
<dbReference type="Pfam" id="PF02167">
    <property type="entry name" value="Cytochrom_C1"/>
    <property type="match status" value="1"/>
</dbReference>
<protein>
    <recommendedName>
        <fullName evidence="18">Cytochrome c1, heme protein, mitochondrial</fullName>
    </recommendedName>
</protein>
<organism evidence="17">
    <name type="scientific">Ooceraea biroi</name>
    <name type="common">Clonal raider ant</name>
    <name type="synonym">Cerapachys biroi</name>
    <dbReference type="NCBI Taxonomy" id="2015173"/>
    <lineage>
        <taxon>Eukaryota</taxon>
        <taxon>Metazoa</taxon>
        <taxon>Ecdysozoa</taxon>
        <taxon>Arthropoda</taxon>
        <taxon>Hexapoda</taxon>
        <taxon>Insecta</taxon>
        <taxon>Pterygota</taxon>
        <taxon>Neoptera</taxon>
        <taxon>Endopterygota</taxon>
        <taxon>Hymenoptera</taxon>
        <taxon>Apocrita</taxon>
        <taxon>Aculeata</taxon>
        <taxon>Formicoidea</taxon>
        <taxon>Formicidae</taxon>
        <taxon>Dorylinae</taxon>
        <taxon>Ooceraea</taxon>
    </lineage>
</organism>
<dbReference type="InterPro" id="IPR021157">
    <property type="entry name" value="Cyt_c1_TM_anchor_C"/>
</dbReference>
<keyword evidence="13" id="KW-0496">Mitochondrion</keyword>
<evidence type="ECO:0000256" key="11">
    <source>
        <dbReference type="ARBA" id="ARBA00022989"/>
    </source>
</evidence>
<dbReference type="AlphaFoldDB" id="A0A3L8DYL6"/>
<dbReference type="GO" id="GO:0020037">
    <property type="term" value="F:heme binding"/>
    <property type="evidence" value="ECO:0007669"/>
    <property type="project" value="InterPro"/>
</dbReference>
<evidence type="ECO:0000256" key="5">
    <source>
        <dbReference type="ARBA" id="ARBA00022617"/>
    </source>
</evidence>
<accession>A0A3L8DYL6</accession>
<keyword evidence="4" id="KW-0813">Transport</keyword>
<feature type="binding site" description="covalent" evidence="15">
    <location>
        <position position="134"/>
    </location>
    <ligand>
        <name>heme c</name>
        <dbReference type="ChEBI" id="CHEBI:61717"/>
    </ligand>
</feature>
<evidence type="ECO:0000256" key="16">
    <source>
        <dbReference type="SAM" id="Phobius"/>
    </source>
</evidence>
<evidence type="ECO:0000256" key="15">
    <source>
        <dbReference type="PIRSR" id="PIRSR602326-1"/>
    </source>
</evidence>
<comment type="caution">
    <text evidence="17">The sequence shown here is derived from an EMBL/GenBank/DDBJ whole genome shotgun (WGS) entry which is preliminary data.</text>
</comment>
<reference evidence="17" key="2">
    <citation type="submission" date="2018-07" db="EMBL/GenBank/DDBJ databases">
        <authorList>
            <person name="Mckenzie S.K."/>
            <person name="Kronauer D.J.C."/>
        </authorList>
    </citation>
    <scope>NUCLEOTIDE SEQUENCE</scope>
    <source>
        <strain evidence="17">Clonal line C1</strain>
    </source>
</reference>
<keyword evidence="14 16" id="KW-0472">Membrane</keyword>
<evidence type="ECO:0000256" key="4">
    <source>
        <dbReference type="ARBA" id="ARBA00022448"/>
    </source>
</evidence>
<evidence type="ECO:0000256" key="6">
    <source>
        <dbReference type="ARBA" id="ARBA00022660"/>
    </source>
</evidence>
<keyword evidence="9" id="KW-0999">Mitochondrion inner membrane</keyword>
<sequence length="346" mass="40291">MYTREMRDSPYHRLFCYSRPALDNRHRQKMATFLIRNCFLLRSRRSFHRQRFDRVCTWKREKRILKNCLNVLLAGTGATCGTLLYLLNRSVEAIGPDVHLPSYPWEFEGFLTSLDHSAVRRGWQVYRAVCYTCHSLRYMRFMDLIDVSHTEDEVKAIAAEYEIQDGPDEEGNYYTRPGRPSDLLPPPYPNEEAARAVNFGAYPPDLTYIVFAKRNGRNYVFSLLTGWTKPPAGISLTDQQHFNVYFPGNVIGMPQNHVQMLIDGAVEYNDGTPSTTSQMAKDMVEFLSWTSSQNFDQRKQMFIKAMGICIVLLISVLYSMRYNWSHLRSRQIAYIPKEKCRETPAR</sequence>
<dbReference type="GO" id="GO:0009055">
    <property type="term" value="F:electron transfer activity"/>
    <property type="evidence" value="ECO:0007669"/>
    <property type="project" value="InterPro"/>
</dbReference>
<proteinExistence type="inferred from homology"/>
<keyword evidence="12 15" id="KW-0408">Iron</keyword>
<feature type="binding site" description="covalent" evidence="15">
    <location>
        <position position="130"/>
    </location>
    <ligand>
        <name>heme c</name>
        <dbReference type="ChEBI" id="CHEBI:61717"/>
    </ligand>
</feature>
<evidence type="ECO:0000256" key="8">
    <source>
        <dbReference type="ARBA" id="ARBA00022723"/>
    </source>
</evidence>
<dbReference type="PANTHER" id="PTHR10266">
    <property type="entry name" value="CYTOCHROME C1"/>
    <property type="match status" value="1"/>
</dbReference>
<keyword evidence="8 15" id="KW-0479">Metal-binding</keyword>
<gene>
    <name evidence="17" type="ORF">DMN91_001538</name>
</gene>
<keyword evidence="10" id="KW-0249">Electron transport</keyword>
<evidence type="ECO:0000256" key="12">
    <source>
        <dbReference type="ARBA" id="ARBA00023004"/>
    </source>
</evidence>
<keyword evidence="6" id="KW-0679">Respiratory chain</keyword>
<comment type="cofactor">
    <cofactor evidence="15">
        <name>heme c</name>
        <dbReference type="ChEBI" id="CHEBI:61717"/>
    </cofactor>
    <text evidence="15">Binds 1 heme c group covalently per subunit.</text>
</comment>
<dbReference type="InterPro" id="IPR002326">
    <property type="entry name" value="Cyt_c1"/>
</dbReference>
<evidence type="ECO:0000313" key="17">
    <source>
        <dbReference type="EMBL" id="RLU25382.1"/>
    </source>
</evidence>
<dbReference type="Gene3D" id="1.10.760.10">
    <property type="entry name" value="Cytochrome c-like domain"/>
    <property type="match status" value="1"/>
</dbReference>
<keyword evidence="5 15" id="KW-0349">Heme</keyword>
<evidence type="ECO:0000256" key="13">
    <source>
        <dbReference type="ARBA" id="ARBA00023128"/>
    </source>
</evidence>